<organism evidence="9 10">
    <name type="scientific">Mesoterricola sediminis</name>
    <dbReference type="NCBI Taxonomy" id="2927980"/>
    <lineage>
        <taxon>Bacteria</taxon>
        <taxon>Pseudomonadati</taxon>
        <taxon>Acidobacteriota</taxon>
        <taxon>Holophagae</taxon>
        <taxon>Holophagales</taxon>
        <taxon>Holophagaceae</taxon>
        <taxon>Mesoterricola</taxon>
    </lineage>
</organism>
<dbReference type="NCBIfam" id="TIGR02472">
    <property type="entry name" value="sucr_P_syn_N"/>
    <property type="match status" value="1"/>
</dbReference>
<keyword evidence="3" id="KW-0328">Glycosyltransferase</keyword>
<protein>
    <recommendedName>
        <fullName evidence="2">sucrose-phosphate synthase</fullName>
        <ecNumber evidence="2">2.4.1.14</ecNumber>
    </recommendedName>
</protein>
<dbReference type="SFLD" id="SFLDG01141">
    <property type="entry name" value="C2.B.1:_Sucrose_Phosphatase_Li"/>
    <property type="match status" value="1"/>
</dbReference>
<dbReference type="EC" id="2.4.1.14" evidence="2"/>
<feature type="domain" description="Glycosyl transferase family 1" evidence="6">
    <location>
        <begin position="250"/>
        <end position="424"/>
    </location>
</feature>
<dbReference type="Gene3D" id="3.40.50.2000">
    <property type="entry name" value="Glycogen Phosphorylase B"/>
    <property type="match status" value="2"/>
</dbReference>
<dbReference type="Pfam" id="PF05116">
    <property type="entry name" value="S6PP"/>
    <property type="match status" value="1"/>
</dbReference>
<dbReference type="SUPFAM" id="SSF53756">
    <property type="entry name" value="UDP-Glycosyltransferase/glycogen phosphorylase"/>
    <property type="match status" value="1"/>
</dbReference>
<dbReference type="InterPro" id="IPR012821">
    <property type="entry name" value="Sucrose_P_synth_Pase-like_dom"/>
</dbReference>
<name>A0AA48KBD9_9BACT</name>
<evidence type="ECO:0000256" key="4">
    <source>
        <dbReference type="ARBA" id="ARBA00022679"/>
    </source>
</evidence>
<dbReference type="EMBL" id="AP027081">
    <property type="protein sequence ID" value="BDU75711.1"/>
    <property type="molecule type" value="Genomic_DNA"/>
</dbReference>
<sequence length="727" mass="80347">MRERGVYILLISVHGLIRGEAPELGRDPDTGGQVLYVLELARALARNEAVAQVDLLTRLVEDPAVSEDYARPEEALGPHARIIRLPFGPRRYIRKERLWDHLDHLVDRYLVFARDLPRLPDLMHSHYGDAGLVAVRLSTLLDIPFLHTAHSLGRCKRERLLMAGGREAALERTFHFERRIGAEEEVLRHASGVIASTRQETAEQYGLYDRFDPRRAVVIPPGTDLARFSPPVSRRPDPAMAHLVDRFLARPRKPLVLCIGRPVPSKNLLGLVEAFGADPALREAANLLVVAGRHEDIRGMDEEGRRTWEDLLLAFDRHDLFGQVAFPKAHQPGDVPAFYRLAALRRGVYVNPSSQEGFGLTLLEAAATGLPVVTTDSGGPRDIIANCRHGLVVPPHDPAALAAGIREALADPARWSAWARNGPRRVRDAYTWEAHVDRYLKLALRLLRRLRKRARRARAGARPDGLATPFLHARAVLVCDIDDTLTGDPAALAELMAWVAARRGDLAFGVASGRKVESALRILRAWGVPVPDVIIGGVGSEIRYGATAAPDEAWAAHIRQDWRRDDLAQALRDVPGLRLQARRKQGPCKLSYVVRPGRLPPLGDVAEGLHRAGLRANLILSRSRHLDVLPARASKGHAVRYLAFKWGIPLDRFIVAGDSGNDRDMLVGDMLGIVVGNHGPELDDLRGRARVYFARQPSAAGVLEGLRHYDQRLLGLRPGRGPADPGP</sequence>
<dbReference type="Proteomes" id="UP001228113">
    <property type="component" value="Chromosome"/>
</dbReference>
<dbReference type="GO" id="GO:0046524">
    <property type="term" value="F:sucrose-phosphate synthase activity"/>
    <property type="evidence" value="ECO:0007669"/>
    <property type="project" value="UniProtKB-EC"/>
</dbReference>
<dbReference type="InterPro" id="IPR012822">
    <property type="entry name" value="SucroseP_synth_GlycoTrfase_dom"/>
</dbReference>
<keyword evidence="10" id="KW-1185">Reference proteome</keyword>
<evidence type="ECO:0000256" key="1">
    <source>
        <dbReference type="ARBA" id="ARBA00006530"/>
    </source>
</evidence>
<dbReference type="SFLD" id="SFLDG01140">
    <property type="entry name" value="C2.B:_Phosphomannomutase_and_P"/>
    <property type="match status" value="1"/>
</dbReference>
<dbReference type="InterPro" id="IPR036412">
    <property type="entry name" value="HAD-like_sf"/>
</dbReference>
<evidence type="ECO:0000259" key="7">
    <source>
        <dbReference type="Pfam" id="PF05116"/>
    </source>
</evidence>
<dbReference type="SUPFAM" id="SSF56784">
    <property type="entry name" value="HAD-like"/>
    <property type="match status" value="1"/>
</dbReference>
<evidence type="ECO:0000259" key="6">
    <source>
        <dbReference type="Pfam" id="PF00534"/>
    </source>
</evidence>
<dbReference type="PANTHER" id="PTHR46039:SF5">
    <property type="entry name" value="SUCROSE-PHOSPHATE SYNTHASE 3-RELATED"/>
    <property type="match status" value="1"/>
</dbReference>
<evidence type="ECO:0000313" key="9">
    <source>
        <dbReference type="EMBL" id="BDU75711.1"/>
    </source>
</evidence>
<accession>A0AA48KBD9</accession>
<dbReference type="Gene3D" id="3.40.50.1000">
    <property type="entry name" value="HAD superfamily/HAD-like"/>
    <property type="match status" value="1"/>
</dbReference>
<dbReference type="InterPro" id="IPR044161">
    <property type="entry name" value="SPS"/>
</dbReference>
<dbReference type="Pfam" id="PF13579">
    <property type="entry name" value="Glyco_trans_4_4"/>
    <property type="match status" value="1"/>
</dbReference>
<evidence type="ECO:0000259" key="8">
    <source>
        <dbReference type="Pfam" id="PF13579"/>
    </source>
</evidence>
<evidence type="ECO:0000256" key="3">
    <source>
        <dbReference type="ARBA" id="ARBA00022676"/>
    </source>
</evidence>
<evidence type="ECO:0000256" key="2">
    <source>
        <dbReference type="ARBA" id="ARBA00012536"/>
    </source>
</evidence>
<comment type="catalytic activity">
    <reaction evidence="5">
        <text>beta-D-fructose 6-phosphate + UDP-alpha-D-glucose = sucrose 6(F)-phosphate + UDP + H(+)</text>
        <dbReference type="Rhea" id="RHEA:22172"/>
        <dbReference type="ChEBI" id="CHEBI:15378"/>
        <dbReference type="ChEBI" id="CHEBI:57634"/>
        <dbReference type="ChEBI" id="CHEBI:57723"/>
        <dbReference type="ChEBI" id="CHEBI:58223"/>
        <dbReference type="ChEBI" id="CHEBI:58885"/>
        <dbReference type="EC" id="2.4.1.14"/>
    </reaction>
</comment>
<comment type="similarity">
    <text evidence="1">Belongs to the glycosyltransferase 1 family.</text>
</comment>
<dbReference type="Pfam" id="PF00534">
    <property type="entry name" value="Glycos_transf_1"/>
    <property type="match status" value="1"/>
</dbReference>
<dbReference type="RefSeq" id="WP_243331164.1">
    <property type="nucleotide sequence ID" value="NZ_AP027081.1"/>
</dbReference>
<dbReference type="InterPro" id="IPR006380">
    <property type="entry name" value="SPP-like_dom"/>
</dbReference>
<evidence type="ECO:0000313" key="10">
    <source>
        <dbReference type="Proteomes" id="UP001228113"/>
    </source>
</evidence>
<evidence type="ECO:0000256" key="5">
    <source>
        <dbReference type="ARBA" id="ARBA00047471"/>
    </source>
</evidence>
<dbReference type="Gene3D" id="3.90.1070.10">
    <property type="match status" value="1"/>
</dbReference>
<feature type="domain" description="Glycosyltransferase subfamily 4-like N-terminal" evidence="8">
    <location>
        <begin position="31"/>
        <end position="222"/>
    </location>
</feature>
<dbReference type="NCBIfam" id="TIGR02471">
    <property type="entry name" value="sucr_syn_bact_C"/>
    <property type="match status" value="1"/>
</dbReference>
<keyword evidence="4" id="KW-0808">Transferase</keyword>
<feature type="domain" description="Sucrose phosphatase-like" evidence="7">
    <location>
        <begin position="474"/>
        <end position="710"/>
    </location>
</feature>
<dbReference type="InterPro" id="IPR023214">
    <property type="entry name" value="HAD_sf"/>
</dbReference>
<dbReference type="InterPro" id="IPR001296">
    <property type="entry name" value="Glyco_trans_1"/>
</dbReference>
<dbReference type="SFLD" id="SFLDS00003">
    <property type="entry name" value="Haloacid_Dehalogenase"/>
    <property type="match status" value="1"/>
</dbReference>
<dbReference type="InterPro" id="IPR028098">
    <property type="entry name" value="Glyco_trans_4-like_N"/>
</dbReference>
<proteinExistence type="inferred from homology"/>
<reference evidence="9" key="1">
    <citation type="journal article" date="2023" name="Int. J. Syst. Evol. Microbiol.">
        <title>Mesoterricola silvestris gen. nov., sp. nov., Mesoterricola sediminis sp. nov., Geothrix oryzae sp. nov., Geothrix edaphica sp. nov., Geothrix rubra sp. nov., and Geothrix limicola sp. nov., six novel members of Acidobacteriota isolated from soils.</title>
        <authorList>
            <person name="Itoh H."/>
            <person name="Sugisawa Y."/>
            <person name="Mise K."/>
            <person name="Xu Z."/>
            <person name="Kuniyasu M."/>
            <person name="Ushijima N."/>
            <person name="Kawano K."/>
            <person name="Kobayashi E."/>
            <person name="Shiratori Y."/>
            <person name="Masuda Y."/>
            <person name="Senoo K."/>
        </authorList>
    </citation>
    <scope>NUCLEOTIDE SEQUENCE</scope>
    <source>
        <strain evidence="9">W786</strain>
    </source>
</reference>
<gene>
    <name evidence="9" type="primary">sps</name>
    <name evidence="9" type="ORF">METESE_06690</name>
</gene>
<dbReference type="AlphaFoldDB" id="A0AA48KBD9"/>
<dbReference type="KEGG" id="msea:METESE_06690"/>
<dbReference type="PANTHER" id="PTHR46039">
    <property type="entry name" value="SUCROSE-PHOSPHATE SYNTHASE 3-RELATED"/>
    <property type="match status" value="1"/>
</dbReference>